<dbReference type="AlphaFoldDB" id="A0A3P7UWE2"/>
<gene>
    <name evidence="1" type="ORF">BTMF_LOCUS10576</name>
</gene>
<name>A0A3P7UWE2_9BILA</name>
<dbReference type="EMBL" id="UZAG01017682">
    <property type="protein sequence ID" value="VDO36029.1"/>
    <property type="molecule type" value="Genomic_DNA"/>
</dbReference>
<keyword evidence="2" id="KW-1185">Reference proteome</keyword>
<organism evidence="1 2">
    <name type="scientific">Brugia timori</name>
    <dbReference type="NCBI Taxonomy" id="42155"/>
    <lineage>
        <taxon>Eukaryota</taxon>
        <taxon>Metazoa</taxon>
        <taxon>Ecdysozoa</taxon>
        <taxon>Nematoda</taxon>
        <taxon>Chromadorea</taxon>
        <taxon>Rhabditida</taxon>
        <taxon>Spirurina</taxon>
        <taxon>Spiruromorpha</taxon>
        <taxon>Filarioidea</taxon>
        <taxon>Onchocercidae</taxon>
        <taxon>Brugia</taxon>
    </lineage>
</organism>
<accession>A0A3P7UWE2</accession>
<dbReference type="Proteomes" id="UP000280834">
    <property type="component" value="Unassembled WGS sequence"/>
</dbReference>
<reference evidence="1 2" key="1">
    <citation type="submission" date="2018-11" db="EMBL/GenBank/DDBJ databases">
        <authorList>
            <consortium name="Pathogen Informatics"/>
        </authorList>
    </citation>
    <scope>NUCLEOTIDE SEQUENCE [LARGE SCALE GENOMIC DNA]</scope>
</reference>
<protein>
    <submittedName>
        <fullName evidence="1">Uncharacterized protein</fullName>
    </submittedName>
</protein>
<proteinExistence type="predicted"/>
<evidence type="ECO:0000313" key="1">
    <source>
        <dbReference type="EMBL" id="VDO36029.1"/>
    </source>
</evidence>
<evidence type="ECO:0000313" key="2">
    <source>
        <dbReference type="Proteomes" id="UP000280834"/>
    </source>
</evidence>
<sequence>MSLQMKKELFAYIIQSSIAVHREGLLIWYLKAMASVAESSVIEKLEKEHCTYLWKFTLSLLQSQSQNVSEFAIHLLHKIIIPCTLFDMSRSIDETAVRGWTFRCAILKFILKTSVKPANVPINAVLEILCFKPDFHHESPESNIGKLERYLMNLFSIPVSETSHQVAGKKYFVHELVEFVGNNFMQLWKNIKLENTDTETLQRNQISLFLTVQNFFYYFRIYDAYCDPLLSVLQVMSVDLPRIIRNDKLTDVDEWLLPLGVRGSWQAADEKLRNTICLKLKQILLQQLIDVKCRFADKKDWNKELSGRIDAASDIVSTYVSEAVRCCNSFSEAVFIVEPFIQHGTVVERRKFITTLRTIALTAMLQGEEEKSERNVNELIITELILAYLPVEDWKFYGVLFNNLATLHKCLHCSVWLDQSGLAKFVMSVDLPDEFRASVVKNIYMPPLKHRIHLRILAFLISMGTSYLYKINDFIDLQHLIRIFPSFDAIIDLFLEAAAICYEVQPSPNNGFLPADDLKRFEVIRAISANRQPFQRYVNAEEVNTSHMMYLDILFLVQEKTLSELFDRLDFKKSFAAAITMNLCSFFVKLRKLLRFCRFLGYEFLIFRALKSFLKCDLSTCSISMKLFIIENCATLCSLAARSCLASAWTESITYLLQSWFDLYDLLLELHYDMAMEKLYCVFDVFIDDSDCKEQIMARINMKIFEKNHFRIEHLLKETLGRFNFLLCKTYWKWLYENFGKLDDQG</sequence>